<dbReference type="Proteomes" id="UP000219482">
    <property type="component" value="Unassembled WGS sequence"/>
</dbReference>
<evidence type="ECO:0000256" key="1">
    <source>
        <dbReference type="ARBA" id="ARBA00023002"/>
    </source>
</evidence>
<dbReference type="InterPro" id="IPR011576">
    <property type="entry name" value="Pyridox_Oxase_N"/>
</dbReference>
<evidence type="ECO:0000259" key="2">
    <source>
        <dbReference type="Pfam" id="PF01243"/>
    </source>
</evidence>
<feature type="domain" description="Pyridoxamine 5'-phosphate oxidase N-terminal" evidence="2">
    <location>
        <begin position="22"/>
        <end position="129"/>
    </location>
</feature>
<dbReference type="InterPro" id="IPR012349">
    <property type="entry name" value="Split_barrel_FMN-bd"/>
</dbReference>
<dbReference type="PANTHER" id="PTHR35176:SF6">
    <property type="entry name" value="HEME OXYGENASE HI_0854-RELATED"/>
    <property type="match status" value="1"/>
</dbReference>
<dbReference type="InterPro" id="IPR052019">
    <property type="entry name" value="F420H2_bilvrd_red/Heme_oxyg"/>
</dbReference>
<reference evidence="4" key="1">
    <citation type="submission" date="2017-09" db="EMBL/GenBank/DDBJ databases">
        <authorList>
            <person name="Varghese N."/>
            <person name="Submissions S."/>
        </authorList>
    </citation>
    <scope>NUCLEOTIDE SEQUENCE [LARGE SCALE GENOMIC DNA]</scope>
    <source>
        <strain evidence="4">DSM 44270</strain>
    </source>
</reference>
<name>A0A286GJF4_9ACTN</name>
<dbReference type="SUPFAM" id="SSF50475">
    <property type="entry name" value="FMN-binding split barrel"/>
    <property type="match status" value="1"/>
</dbReference>
<keyword evidence="4" id="KW-1185">Reference proteome</keyword>
<protein>
    <submittedName>
        <fullName evidence="3">Pyridoxamine 5'-phosphate oxidase</fullName>
    </submittedName>
</protein>
<evidence type="ECO:0000313" key="4">
    <source>
        <dbReference type="Proteomes" id="UP000219482"/>
    </source>
</evidence>
<proteinExistence type="predicted"/>
<dbReference type="GO" id="GO:0016627">
    <property type="term" value="F:oxidoreductase activity, acting on the CH-CH group of donors"/>
    <property type="evidence" value="ECO:0007669"/>
    <property type="project" value="TreeGrafter"/>
</dbReference>
<dbReference type="GO" id="GO:0070967">
    <property type="term" value="F:coenzyme F420 binding"/>
    <property type="evidence" value="ECO:0007669"/>
    <property type="project" value="TreeGrafter"/>
</dbReference>
<gene>
    <name evidence="3" type="ORF">SAMN06272739_1284</name>
</gene>
<dbReference type="GO" id="GO:0005829">
    <property type="term" value="C:cytosol"/>
    <property type="evidence" value="ECO:0007669"/>
    <property type="project" value="TreeGrafter"/>
</dbReference>
<dbReference type="Pfam" id="PF01243">
    <property type="entry name" value="PNPOx_N"/>
    <property type="match status" value="1"/>
</dbReference>
<keyword evidence="1" id="KW-0560">Oxidoreductase</keyword>
<accession>A0A286GJF4</accession>
<sequence length="164" mass="17984">MHSAPMATFADVQSQEPEFAARVRAAFDARRHKYLATLRRDGSPRISGIEMDFVEGEPWLAGMPGSVKFTDLRRDPRFMLHSGSPEPDAFESDAKLGGRAVPVTDPGERADFARAAGVAAGHMGFELFRVELDQVVLVALDEARTALVVTSWRPETGLTRTART</sequence>
<dbReference type="AlphaFoldDB" id="A0A286GJF4"/>
<dbReference type="PANTHER" id="PTHR35176">
    <property type="entry name" value="HEME OXYGENASE HI_0854-RELATED"/>
    <property type="match status" value="1"/>
</dbReference>
<organism evidence="3 4">
    <name type="scientific">Blastococcus haudaquaticus</name>
    <dbReference type="NCBI Taxonomy" id="1938745"/>
    <lineage>
        <taxon>Bacteria</taxon>
        <taxon>Bacillati</taxon>
        <taxon>Actinomycetota</taxon>
        <taxon>Actinomycetes</taxon>
        <taxon>Geodermatophilales</taxon>
        <taxon>Geodermatophilaceae</taxon>
        <taxon>Blastococcus</taxon>
    </lineage>
</organism>
<dbReference type="Gene3D" id="2.30.110.10">
    <property type="entry name" value="Electron Transport, Fmn-binding Protein, Chain A"/>
    <property type="match status" value="1"/>
</dbReference>
<evidence type="ECO:0000313" key="3">
    <source>
        <dbReference type="EMBL" id="SOD95648.1"/>
    </source>
</evidence>
<dbReference type="EMBL" id="OCNK01000001">
    <property type="protein sequence ID" value="SOD95648.1"/>
    <property type="molecule type" value="Genomic_DNA"/>
</dbReference>